<dbReference type="InterPro" id="IPR055251">
    <property type="entry name" value="SOS1_NGEF_PH"/>
</dbReference>
<evidence type="ECO:0000256" key="4">
    <source>
        <dbReference type="SAM" id="MobiDB-lite"/>
    </source>
</evidence>
<dbReference type="FunFam" id="1.20.900.10:FF:000008">
    <property type="entry name" value="rho guanine nucleotide exchange factor 25"/>
    <property type="match status" value="1"/>
</dbReference>
<dbReference type="InterPro" id="IPR001849">
    <property type="entry name" value="PH_domain"/>
</dbReference>
<dbReference type="SUPFAM" id="SSF48065">
    <property type="entry name" value="DBL homology domain (DH-domain)"/>
    <property type="match status" value="2"/>
</dbReference>
<dbReference type="CDD" id="cd13240">
    <property type="entry name" value="PH1_Kalirin_Trio_like"/>
    <property type="match status" value="1"/>
</dbReference>
<dbReference type="SMART" id="SM00516">
    <property type="entry name" value="SEC14"/>
    <property type="match status" value="1"/>
</dbReference>
<organism evidence="7 8">
    <name type="scientific">Artemia franciscana</name>
    <name type="common">Brine shrimp</name>
    <name type="synonym">Artemia sanfranciscana</name>
    <dbReference type="NCBI Taxonomy" id="6661"/>
    <lineage>
        <taxon>Eukaryota</taxon>
        <taxon>Metazoa</taxon>
        <taxon>Ecdysozoa</taxon>
        <taxon>Arthropoda</taxon>
        <taxon>Crustacea</taxon>
        <taxon>Branchiopoda</taxon>
        <taxon>Anostraca</taxon>
        <taxon>Artemiidae</taxon>
        <taxon>Artemia</taxon>
    </lineage>
</organism>
<dbReference type="GO" id="GO:0005737">
    <property type="term" value="C:cytoplasm"/>
    <property type="evidence" value="ECO:0007669"/>
    <property type="project" value="UniProtKB-SubCell"/>
</dbReference>
<dbReference type="SUPFAM" id="SSF50729">
    <property type="entry name" value="PH domain-like"/>
    <property type="match status" value="2"/>
</dbReference>
<dbReference type="CDD" id="cd00160">
    <property type="entry name" value="RhoGEF"/>
    <property type="match status" value="2"/>
</dbReference>
<feature type="compositionally biased region" description="Basic and acidic residues" evidence="4">
    <location>
        <begin position="2406"/>
        <end position="2418"/>
    </location>
</feature>
<keyword evidence="8" id="KW-1185">Reference proteome</keyword>
<feature type="region of interest" description="Disordered" evidence="4">
    <location>
        <begin position="2400"/>
        <end position="2422"/>
    </location>
</feature>
<dbReference type="Gene3D" id="1.20.58.60">
    <property type="match status" value="5"/>
</dbReference>
<dbReference type="InterPro" id="IPR047054">
    <property type="entry name" value="Kalirin_TRIO_PH_1"/>
</dbReference>
<proteinExistence type="predicted"/>
<feature type="compositionally biased region" description="Low complexity" evidence="4">
    <location>
        <begin position="1930"/>
        <end position="1947"/>
    </location>
</feature>
<dbReference type="PANTHER" id="PTHR22826">
    <property type="entry name" value="RHO GUANINE EXCHANGE FACTOR-RELATED"/>
    <property type="match status" value="1"/>
</dbReference>
<dbReference type="PROSITE" id="PS50003">
    <property type="entry name" value="PH_DOMAIN"/>
    <property type="match status" value="2"/>
</dbReference>
<evidence type="ECO:0000256" key="1">
    <source>
        <dbReference type="ARBA" id="ARBA00004496"/>
    </source>
</evidence>
<feature type="compositionally biased region" description="Basic and acidic residues" evidence="4">
    <location>
        <begin position="1859"/>
        <end position="1868"/>
    </location>
</feature>
<dbReference type="InterPro" id="IPR002017">
    <property type="entry name" value="Spectrin_repeat"/>
</dbReference>
<dbReference type="InterPro" id="IPR035899">
    <property type="entry name" value="DBL_dom_sf"/>
</dbReference>
<feature type="compositionally biased region" description="Polar residues" evidence="4">
    <location>
        <begin position="1768"/>
        <end position="1778"/>
    </location>
</feature>
<comment type="caution">
    <text evidence="7">The sequence shown here is derived from an EMBL/GenBank/DDBJ whole genome shotgun (WGS) entry which is preliminary data.</text>
</comment>
<dbReference type="Pfam" id="PF22697">
    <property type="entry name" value="SOS1_NGEF_PH"/>
    <property type="match status" value="2"/>
</dbReference>
<dbReference type="SMART" id="SM00150">
    <property type="entry name" value="SPEC"/>
    <property type="match status" value="6"/>
</dbReference>
<dbReference type="EMBL" id="JAVRJZ010000002">
    <property type="protein sequence ID" value="KAK2726228.1"/>
    <property type="molecule type" value="Genomic_DNA"/>
</dbReference>
<protein>
    <submittedName>
        <fullName evidence="7">Uncharacterized protein</fullName>
    </submittedName>
</protein>
<dbReference type="GO" id="GO:0019898">
    <property type="term" value="C:extrinsic component of membrane"/>
    <property type="evidence" value="ECO:0007669"/>
    <property type="project" value="TreeGrafter"/>
</dbReference>
<feature type="region of interest" description="Disordered" evidence="4">
    <location>
        <begin position="485"/>
        <end position="507"/>
    </location>
</feature>
<dbReference type="Pfam" id="PF00435">
    <property type="entry name" value="Spectrin"/>
    <property type="match status" value="4"/>
</dbReference>
<dbReference type="InterPro" id="IPR058918">
    <property type="entry name" value="KALRN/TRIO-like_spectrin"/>
</dbReference>
<dbReference type="SMART" id="SM00325">
    <property type="entry name" value="RhoGEF"/>
    <property type="match status" value="2"/>
</dbReference>
<dbReference type="SUPFAM" id="SSF46966">
    <property type="entry name" value="Spectrin repeat"/>
    <property type="match status" value="6"/>
</dbReference>
<reference evidence="7" key="1">
    <citation type="submission" date="2023-07" db="EMBL/GenBank/DDBJ databases">
        <title>Chromosome-level genome assembly of Artemia franciscana.</title>
        <authorList>
            <person name="Jo E."/>
        </authorList>
    </citation>
    <scope>NUCLEOTIDE SEQUENCE</scope>
    <source>
        <tissue evidence="7">Whole body</tissue>
    </source>
</reference>
<dbReference type="Gene3D" id="1.20.900.10">
    <property type="entry name" value="Dbl homology (DH) domain"/>
    <property type="match status" value="2"/>
</dbReference>
<feature type="region of interest" description="Disordered" evidence="4">
    <location>
        <begin position="1750"/>
        <end position="1869"/>
    </location>
</feature>
<dbReference type="InterPro" id="IPR018159">
    <property type="entry name" value="Spectrin/alpha-actinin"/>
</dbReference>
<dbReference type="Pfam" id="PF23323">
    <property type="entry name" value="Spectrin_6"/>
    <property type="match status" value="1"/>
</dbReference>
<feature type="compositionally biased region" description="Basic and acidic residues" evidence="4">
    <location>
        <begin position="485"/>
        <end position="495"/>
    </location>
</feature>
<keyword evidence="3" id="KW-0344">Guanine-nucleotide releasing factor</keyword>
<feature type="compositionally biased region" description="Polar residues" evidence="4">
    <location>
        <begin position="1883"/>
        <end position="1893"/>
    </location>
</feature>
<dbReference type="CDD" id="cd00176">
    <property type="entry name" value="SPEC"/>
    <property type="match status" value="4"/>
</dbReference>
<evidence type="ECO:0000259" key="5">
    <source>
        <dbReference type="PROSITE" id="PS50003"/>
    </source>
</evidence>
<feature type="compositionally biased region" description="Polar residues" evidence="4">
    <location>
        <begin position="1794"/>
        <end position="1811"/>
    </location>
</feature>
<feature type="compositionally biased region" description="Polar residues" evidence="4">
    <location>
        <begin position="2502"/>
        <end position="2513"/>
    </location>
</feature>
<dbReference type="InterPro" id="IPR051336">
    <property type="entry name" value="RhoGEF_Guanine_NuclExch_SF"/>
</dbReference>
<dbReference type="Proteomes" id="UP001187531">
    <property type="component" value="Unassembled WGS sequence"/>
</dbReference>
<dbReference type="InterPro" id="IPR011993">
    <property type="entry name" value="PH-like_dom_sf"/>
</dbReference>
<dbReference type="SMART" id="SM00233">
    <property type="entry name" value="PH"/>
    <property type="match status" value="2"/>
</dbReference>
<dbReference type="PANTHER" id="PTHR22826:SF106">
    <property type="entry name" value="TRIO, ISOFORM A"/>
    <property type="match status" value="1"/>
</dbReference>
<dbReference type="GO" id="GO:0005085">
    <property type="term" value="F:guanyl-nucleotide exchange factor activity"/>
    <property type="evidence" value="ECO:0007669"/>
    <property type="project" value="UniProtKB-KW"/>
</dbReference>
<dbReference type="InterPro" id="IPR000219">
    <property type="entry name" value="DH_dom"/>
</dbReference>
<feature type="region of interest" description="Disordered" evidence="4">
    <location>
        <begin position="1882"/>
        <end position="1951"/>
    </location>
</feature>
<gene>
    <name evidence="7" type="ORF">QYM36_000621</name>
</gene>
<dbReference type="Gene3D" id="2.30.29.30">
    <property type="entry name" value="Pleckstrin-homology domain (PH domain)/Phosphotyrosine-binding domain (PTB)"/>
    <property type="match status" value="2"/>
</dbReference>
<evidence type="ECO:0000256" key="2">
    <source>
        <dbReference type="ARBA" id="ARBA00022490"/>
    </source>
</evidence>
<evidence type="ECO:0000259" key="6">
    <source>
        <dbReference type="PROSITE" id="PS50010"/>
    </source>
</evidence>
<keyword evidence="2" id="KW-0963">Cytoplasm</keyword>
<dbReference type="InterPro" id="IPR001251">
    <property type="entry name" value="CRAL-TRIO_dom"/>
</dbReference>
<evidence type="ECO:0000313" key="8">
    <source>
        <dbReference type="Proteomes" id="UP001187531"/>
    </source>
</evidence>
<comment type="subcellular location">
    <subcellularLocation>
        <location evidence="1">Cytoplasm</location>
    </subcellularLocation>
</comment>
<dbReference type="CDD" id="cd00170">
    <property type="entry name" value="SEC14"/>
    <property type="match status" value="1"/>
</dbReference>
<feature type="domain" description="PH" evidence="5">
    <location>
        <begin position="1494"/>
        <end position="1606"/>
    </location>
</feature>
<name>A0AA88IDN7_ARTSF</name>
<sequence length="2560" mass="291499">MKVVGKHVPGAGGPRASDVLPLLDDKLAILSGGRDKRGGAILTFPASPKRETARPDDYRRLLQYLTSIPSEEIRELRFSVIVDTRGSTWPQVKIILKALQEHCAALIHCAYIIKPGNFWQKQRTSLASHKYTFENIMISLEMLPKYFDQIQLTQDIEGSFFYEHRQWLEMRLAIEDYLWKSADVLDGLDDLRDDMTRSDNPGDLSGARHIADKHNELKRKIMKAPVEELEKISQSLLQRLNPDCGSCDSGFSGRESSLSTLSGNPDFQASVPAILQALELVKAAHQQVLQLWQHRKTKLDQCVQLRIFEQDCDKMFEWLAQSQEEFLAGYVDIGRSHQAARELQEDHKHFSMSSMNMYVTLNRVLSVAGRLIESRHYASQTIRTIATSLEKTWKDFASALDERTTVLSLSVAFHQKAEQYLANVSSWNQACEDSSIPLNDQGLETAIHQHQTLYELICQTYTEVHSTSKKLLYQLDHLVQVANHSRSDGQTEVHGPRPTPVSANPAADYSSGASHVLAVIHQILGHHRSLEQRWATRKLKLHQRLALRLFQDDVKQVLDWLETHGEVFLRKNVGVGKNLQKSKAYQRSHQHFENVAQNTYTNAEKLLAAADELAQTGECNPNEIYAVARDLESHVSSFASRVEQRRRLLEIAVLFFTHEKELSKWLDDLKQDLQQSGEYGDNAEVCQRNLEQFLLQRDATLEACINTIAEGEALLRELSTLNLTSESDSTGSVVAISNAVDKLGRQRDSLTDLWTSKKVKLELSLQLRIFEHEALEVLSQMKIWTVELSSNEDECKKADVNRCEALVRRHAENMAHMQNTVFRVLQRGQELYQLFESSNVQLFTDSENKTTGSVRVQVLLENLHERELDLEDAAEMRRVKLEQKLNLAQLEVEAHQVVSWIRSSESMLTSTLVVPTNLQEAEQLRLQHDHFQVAIEKTHSSALQVRQKAEQMLNNGNCDQNAVRELADLVTKRWQQLVTCAEERHKLVTASLNFFKTAEQVCSVLDSLEREYRREEDWCGATNQPTEITEKPLSPISDKVNGSQDKITMISQLIARHQEQKESFLRACTLARRTAETYLKYSNRSLTFYSYQSEGQLRGPENRVKAILEKLRSQENRVLEYWANRKRRLDHCQQFVLFERSARQTLDWLRTAGEAHLSRSGVSGFAVVNTKEETEGMLRDHMNFRISAKETREKVKLLIQLADSLVEKGHAHAGLIQNWVSAVDARFKDFSYRMDKYKQQLENRLGIADSFEDIDEVASTGSGSTSSDPSIESKLNEVVAATATLTVTGTEIVPKDSKELTEERRKSARRKEFIMAELLQTEQTYVKDLDCCVQYYLVESRNNPPLNIQGKDGVIFSNIEEVLEFHREIFLKELEKYESMPEDVGHCFVTWAQKFDMYVQYCRDMQESNQLVAIGNSFFEEVQRRYRIEHPIAAYLIKPVQRITKYQLLLKELQSCCEQADQGELKESLEVMLNVPKKVNDALHLSMLEGCDLSVDKLGDVLLQDTFQVWDPKPIIRKARERHIFLFELYLLFSKETKDSNGKAKYLYKHKFMTSELGVTEHIEGDEAKFAIWTGRTPTVDYRIVLKASSLETKLVWVKKLREVIQETYFNTALPLPLQVSSLTTSASKSPTKTRHSGTRSSKEIEESGTMDIEHFGDGVGDNYSLASFGSGHTTDSERTTSSDVAWIASDFSGSQRGKEFSVVKGQQVEIVEHNSQSSMCLVKLNQVNGETKEGLVPASILRPVPCPVTRNSNSLNESDIADLCSGDGNSQGSSPLNKRSGHASKRWFPQLRKLNSNKLEKTSSATSPQPDSLVKPPLRKIQSDKFKVPAVVQNEMGQRYSGDSSERSLKIPSSPTPKHHEFTHQQDLDDEEVELPPPMQVLSDQRLSTNQPTIPPSEKEDGGESSKVETEHDCSTNERSRSIDKSRPSSDIVSDASDSARTSSTETDGERALTKRTYVMKELIETERDYVKDLSLVIEGYFKLMLDTESDTQMPDDLREGKGKIVFGNIEQIYDWHRDVFLAALEKCVENPADLGPLFKKHERKFMMYVVYCQNKPKSEFIVSEYIDTYFEDLRQRLGHRLTVADLLIKPVQRLMKYKLLLGDLLKYTELAKLDDEVALLNKACEVMTVVPKEANDMMNVGRLQGFDGKITAQGKLIHHGQLICSEGAGQGFKNKELQVYLFEQAMIFSEVVRARSRFSQPDFYYKTHIQMNKIQLEVNTESDFKFILKSTDPRGSSLSISCHCVNQAQLDEWVEPLNNLLQKQRDFLRAIQSPIDYQKRLVTNAAQMSRTQSMHVKSTCQSIPKPSKMLSVDSQKTELQLADKKRSGIPGPNLRNVNNNIDKKIARTPSLKTDRIVERRDDIRRSSFLLRKQSDNGCEGLTSPRLFGRKNILEGLRSGLQRSKSKDETSMRDKAESSLGKRLSEDLSFKDFKDTTEELNKYSRNNPLVMPWSFKLYNRAPESKSPSSDKRSVESATSKLLGSKLPRITPSCKSPELSRAVTNKQSLTFSNDQREESAKKPPIPGKNNKSSVLPTVQSPTRTRRENWMKSKQTKIVPP</sequence>
<dbReference type="FunFam" id="1.20.58.60:FF:000023">
    <property type="entry name" value="Kalirin RhoGEF kinase b"/>
    <property type="match status" value="1"/>
</dbReference>
<evidence type="ECO:0000256" key="3">
    <source>
        <dbReference type="ARBA" id="ARBA00022658"/>
    </source>
</evidence>
<dbReference type="PROSITE" id="PS50010">
    <property type="entry name" value="DH_2"/>
    <property type="match status" value="2"/>
</dbReference>
<feature type="region of interest" description="Disordered" evidence="4">
    <location>
        <begin position="1625"/>
        <end position="1648"/>
    </location>
</feature>
<accession>A0AA88IDN7</accession>
<feature type="domain" description="DH" evidence="6">
    <location>
        <begin position="1956"/>
        <end position="2139"/>
    </location>
</feature>
<dbReference type="Pfam" id="PF00621">
    <property type="entry name" value="RhoGEF"/>
    <property type="match status" value="2"/>
</dbReference>
<feature type="domain" description="PH" evidence="5">
    <location>
        <begin position="2157"/>
        <end position="2264"/>
    </location>
</feature>
<feature type="compositionally biased region" description="Polar residues" evidence="4">
    <location>
        <begin position="2529"/>
        <end position="2542"/>
    </location>
</feature>
<dbReference type="CDD" id="cd13241">
    <property type="entry name" value="PH2_Kalirin_Trio_p63RhoGEF"/>
    <property type="match status" value="1"/>
</dbReference>
<evidence type="ECO:0000313" key="7">
    <source>
        <dbReference type="EMBL" id="KAK2726228.1"/>
    </source>
</evidence>
<feature type="region of interest" description="Disordered" evidence="4">
    <location>
        <begin position="2462"/>
        <end position="2560"/>
    </location>
</feature>
<dbReference type="Gene3D" id="2.30.30.40">
    <property type="entry name" value="SH3 Domains"/>
    <property type="match status" value="1"/>
</dbReference>
<feature type="domain" description="DH" evidence="6">
    <location>
        <begin position="1310"/>
        <end position="1482"/>
    </location>
</feature>
<feature type="compositionally biased region" description="Basic and acidic residues" evidence="4">
    <location>
        <begin position="1898"/>
        <end position="1929"/>
    </location>
</feature>